<keyword evidence="4" id="KW-1185">Reference proteome</keyword>
<dbReference type="CDD" id="cd00293">
    <property type="entry name" value="USP-like"/>
    <property type="match status" value="2"/>
</dbReference>
<evidence type="ECO:0000313" key="3">
    <source>
        <dbReference type="EMBL" id="MBL0764201.1"/>
    </source>
</evidence>
<dbReference type="InterPro" id="IPR014729">
    <property type="entry name" value="Rossmann-like_a/b/a_fold"/>
</dbReference>
<feature type="domain" description="UspA" evidence="2">
    <location>
        <begin position="150"/>
        <end position="289"/>
    </location>
</feature>
<dbReference type="Proteomes" id="UP000642920">
    <property type="component" value="Unassembled WGS sequence"/>
</dbReference>
<dbReference type="InterPro" id="IPR006015">
    <property type="entry name" value="Universal_stress_UspA"/>
</dbReference>
<accession>A0A937A8B5</accession>
<dbReference type="RefSeq" id="WP_201917559.1">
    <property type="nucleotide sequence ID" value="NZ_JAERQG010000001.1"/>
</dbReference>
<dbReference type="Pfam" id="PF00582">
    <property type="entry name" value="Usp"/>
    <property type="match status" value="2"/>
</dbReference>
<organism evidence="3 4">
    <name type="scientific">Marivirga atlantica</name>
    <dbReference type="NCBI Taxonomy" id="1548457"/>
    <lineage>
        <taxon>Bacteria</taxon>
        <taxon>Pseudomonadati</taxon>
        <taxon>Bacteroidota</taxon>
        <taxon>Cytophagia</taxon>
        <taxon>Cytophagales</taxon>
        <taxon>Marivirgaceae</taxon>
        <taxon>Marivirga</taxon>
    </lineage>
</organism>
<dbReference type="SUPFAM" id="SSF52402">
    <property type="entry name" value="Adenine nucleotide alpha hydrolases-like"/>
    <property type="match status" value="2"/>
</dbReference>
<protein>
    <submittedName>
        <fullName evidence="3">Universal stress protein</fullName>
    </submittedName>
</protein>
<feature type="domain" description="UspA" evidence="2">
    <location>
        <begin position="5"/>
        <end position="141"/>
    </location>
</feature>
<name>A0A937A8B5_9BACT</name>
<evidence type="ECO:0000313" key="4">
    <source>
        <dbReference type="Proteomes" id="UP000642920"/>
    </source>
</evidence>
<proteinExistence type="inferred from homology"/>
<comment type="caution">
    <text evidence="3">The sequence shown here is derived from an EMBL/GenBank/DDBJ whole genome shotgun (WGS) entry which is preliminary data.</text>
</comment>
<dbReference type="InterPro" id="IPR006016">
    <property type="entry name" value="UspA"/>
</dbReference>
<evidence type="ECO:0000259" key="2">
    <source>
        <dbReference type="Pfam" id="PF00582"/>
    </source>
</evidence>
<dbReference type="EMBL" id="JAERQG010000001">
    <property type="protein sequence ID" value="MBL0764201.1"/>
    <property type="molecule type" value="Genomic_DNA"/>
</dbReference>
<dbReference type="PANTHER" id="PTHR46268">
    <property type="entry name" value="STRESS RESPONSE PROTEIN NHAX"/>
    <property type="match status" value="1"/>
</dbReference>
<comment type="similarity">
    <text evidence="1">Belongs to the universal stress protein A family.</text>
</comment>
<dbReference type="PANTHER" id="PTHR46268:SF6">
    <property type="entry name" value="UNIVERSAL STRESS PROTEIN UP12"/>
    <property type="match status" value="1"/>
</dbReference>
<dbReference type="Gene3D" id="3.40.50.620">
    <property type="entry name" value="HUPs"/>
    <property type="match status" value="2"/>
</dbReference>
<gene>
    <name evidence="3" type="ORF">JKP34_02985</name>
</gene>
<sequence>MYKLKRIIVALDLTEMDEVLLRYTSELAKKVKADKTYFYHIAEDFDIPSEIKEKYPDLLAPTDESLEAIIKEQIDKYWTVGDHCAVDVEVKEGNSFEKLVRAIDNKDADLIVMGRKKSLKGSGALSKKMANLAHSSVMLVPDDAKFDVGKLVVPIDYSKHSKLVVEQAINISKNTEAHIEFVHVFTVPSGYHKTGKSYDEFADIMKQHSEEDYQKFIKQFDFEEVPPCEHILDDDKRPSDKIFDYAEKNGANLIIMGSKGRTGLASMLLGSVATKVIDFDTSIPLLIVKEKKENMGFLKALLNI</sequence>
<dbReference type="PRINTS" id="PR01438">
    <property type="entry name" value="UNVRSLSTRESS"/>
</dbReference>
<reference evidence="3" key="1">
    <citation type="submission" date="2021-01" db="EMBL/GenBank/DDBJ databases">
        <title>Marivirga sp. nov., isolated from intertidal surface sediments.</title>
        <authorList>
            <person name="Zhang M."/>
        </authorList>
    </citation>
    <scope>NUCLEOTIDE SEQUENCE</scope>
    <source>
        <strain evidence="3">SM1354</strain>
    </source>
</reference>
<evidence type="ECO:0000256" key="1">
    <source>
        <dbReference type="ARBA" id="ARBA00008791"/>
    </source>
</evidence>
<dbReference type="AlphaFoldDB" id="A0A937A8B5"/>